<dbReference type="PIRSF" id="PIRSF016557">
    <property type="entry name" value="Caps_synth_CpsB"/>
    <property type="match status" value="1"/>
</dbReference>
<keyword evidence="7" id="KW-1185">Reference proteome</keyword>
<dbReference type="SUPFAM" id="SSF89550">
    <property type="entry name" value="PHP domain-like"/>
    <property type="match status" value="1"/>
</dbReference>
<comment type="similarity">
    <text evidence="1 5">Belongs to the metallo-dependent hydrolases superfamily. CpsB/CapC family.</text>
</comment>
<evidence type="ECO:0000256" key="3">
    <source>
        <dbReference type="ARBA" id="ARBA00022912"/>
    </source>
</evidence>
<sequence>MVEIHTHILPGIDDGASDWETSVQLARSAAEQGVTDIIATPHHRTNRFMNPAAEVVSLTGKLNARLEAEGVPVNVHPGQEVHVHRELLSNWQNGELLSLAGGPYMLLEMPHGHVPDYMESIVYELQLAGVCAVIPHPERNAEVARDPDKLVRLVELGALAQVTSASLLGGYGKGVERLSWQLCRQGLIHFVSSDAHHPERRGVCLAEAYARVEQTLGAEWAGYYRSNAAALLAGSEIQDAPLPVATRPSGWKRLRRLFIR</sequence>
<keyword evidence="2 5" id="KW-0378">Hydrolase</keyword>
<name>A0ABW5R6F5_9BACL</name>
<dbReference type="PANTHER" id="PTHR39181:SF1">
    <property type="entry name" value="TYROSINE-PROTEIN PHOSPHATASE YWQE"/>
    <property type="match status" value="1"/>
</dbReference>
<comment type="caution">
    <text evidence="6">The sequence shown here is derived from an EMBL/GenBank/DDBJ whole genome shotgun (WGS) entry which is preliminary data.</text>
</comment>
<organism evidence="6 7">
    <name type="scientific">Paenibacillus thailandensis</name>
    <dbReference type="NCBI Taxonomy" id="393250"/>
    <lineage>
        <taxon>Bacteria</taxon>
        <taxon>Bacillati</taxon>
        <taxon>Bacillota</taxon>
        <taxon>Bacilli</taxon>
        <taxon>Bacillales</taxon>
        <taxon>Paenibacillaceae</taxon>
        <taxon>Paenibacillus</taxon>
    </lineage>
</organism>
<reference evidence="7" key="1">
    <citation type="journal article" date="2019" name="Int. J. Syst. Evol. Microbiol.">
        <title>The Global Catalogue of Microorganisms (GCM) 10K type strain sequencing project: providing services to taxonomists for standard genome sequencing and annotation.</title>
        <authorList>
            <consortium name="The Broad Institute Genomics Platform"/>
            <consortium name="The Broad Institute Genome Sequencing Center for Infectious Disease"/>
            <person name="Wu L."/>
            <person name="Ma J."/>
        </authorList>
    </citation>
    <scope>NUCLEOTIDE SEQUENCE [LARGE SCALE GENOMIC DNA]</scope>
    <source>
        <strain evidence="7">TISTR 1827</strain>
    </source>
</reference>
<dbReference type="Pfam" id="PF19567">
    <property type="entry name" value="CpsB_CapC"/>
    <property type="match status" value="1"/>
</dbReference>
<comment type="catalytic activity">
    <reaction evidence="4 5">
        <text>O-phospho-L-tyrosyl-[protein] + H2O = L-tyrosyl-[protein] + phosphate</text>
        <dbReference type="Rhea" id="RHEA:10684"/>
        <dbReference type="Rhea" id="RHEA-COMP:10136"/>
        <dbReference type="Rhea" id="RHEA-COMP:20101"/>
        <dbReference type="ChEBI" id="CHEBI:15377"/>
        <dbReference type="ChEBI" id="CHEBI:43474"/>
        <dbReference type="ChEBI" id="CHEBI:46858"/>
        <dbReference type="ChEBI" id="CHEBI:61978"/>
        <dbReference type="EC" id="3.1.3.48"/>
    </reaction>
</comment>
<keyword evidence="3 5" id="KW-0904">Protein phosphatase</keyword>
<dbReference type="PANTHER" id="PTHR39181">
    <property type="entry name" value="TYROSINE-PROTEIN PHOSPHATASE YWQE"/>
    <property type="match status" value="1"/>
</dbReference>
<evidence type="ECO:0000256" key="5">
    <source>
        <dbReference type="PIRNR" id="PIRNR016557"/>
    </source>
</evidence>
<evidence type="ECO:0000256" key="2">
    <source>
        <dbReference type="ARBA" id="ARBA00022801"/>
    </source>
</evidence>
<dbReference type="EC" id="3.1.3.48" evidence="5"/>
<protein>
    <recommendedName>
        <fullName evidence="5">Tyrosine-protein phosphatase</fullName>
        <ecNumber evidence="5">3.1.3.48</ecNumber>
    </recommendedName>
</protein>
<accession>A0ABW5R6F5</accession>
<dbReference type="InterPro" id="IPR016667">
    <property type="entry name" value="Caps_polysacc_synth_CpsB/CapC"/>
</dbReference>
<dbReference type="Proteomes" id="UP001597493">
    <property type="component" value="Unassembled WGS sequence"/>
</dbReference>
<evidence type="ECO:0000256" key="1">
    <source>
        <dbReference type="ARBA" id="ARBA00005750"/>
    </source>
</evidence>
<dbReference type="InterPro" id="IPR016195">
    <property type="entry name" value="Pol/histidinol_Pase-like"/>
</dbReference>
<dbReference type="Gene3D" id="3.20.20.140">
    <property type="entry name" value="Metal-dependent hydrolases"/>
    <property type="match status" value="1"/>
</dbReference>
<evidence type="ECO:0000313" key="6">
    <source>
        <dbReference type="EMBL" id="MFD2663398.1"/>
    </source>
</evidence>
<evidence type="ECO:0000313" key="7">
    <source>
        <dbReference type="Proteomes" id="UP001597493"/>
    </source>
</evidence>
<dbReference type="RefSeq" id="WP_379279347.1">
    <property type="nucleotide sequence ID" value="NZ_JBHUGT010000055.1"/>
</dbReference>
<gene>
    <name evidence="6" type="ORF">ACFSW5_24475</name>
</gene>
<evidence type="ECO:0000256" key="4">
    <source>
        <dbReference type="ARBA" id="ARBA00051722"/>
    </source>
</evidence>
<dbReference type="EMBL" id="JBHUMY010000043">
    <property type="protein sequence ID" value="MFD2663398.1"/>
    <property type="molecule type" value="Genomic_DNA"/>
</dbReference>
<proteinExistence type="inferred from homology"/>